<keyword evidence="2" id="KW-0560">Oxidoreductase</keyword>
<evidence type="ECO:0000313" key="2">
    <source>
        <dbReference type="EMBL" id="XBV24756.1"/>
    </source>
</evidence>
<proteinExistence type="predicted"/>
<accession>A0AAU7TDE6</accession>
<dbReference type="Gene3D" id="2.30.110.10">
    <property type="entry name" value="Electron Transport, Fmn-binding Protein, Chain A"/>
    <property type="match status" value="1"/>
</dbReference>
<dbReference type="AlphaFoldDB" id="A0AAU7TDE6"/>
<organism evidence="2">
    <name type="scientific">Kribbella sp. HUAS MG21</name>
    <dbReference type="NCBI Taxonomy" id="3160966"/>
    <lineage>
        <taxon>Bacteria</taxon>
        <taxon>Bacillati</taxon>
        <taxon>Actinomycetota</taxon>
        <taxon>Actinomycetes</taxon>
        <taxon>Propionibacteriales</taxon>
        <taxon>Kribbellaceae</taxon>
        <taxon>Kribbella</taxon>
    </lineage>
</organism>
<reference evidence="2" key="1">
    <citation type="submission" date="2024-06" db="EMBL/GenBank/DDBJ databases">
        <title>Kribbella sp. strain HUAS MG21 genome sequences.</title>
        <authorList>
            <person name="Mo P."/>
        </authorList>
    </citation>
    <scope>NUCLEOTIDE SEQUENCE</scope>
    <source>
        <strain evidence="2">HUAS MG21</strain>
    </source>
</reference>
<feature type="domain" description="Pyridoxamine 5'-phosphate oxidase N-terminal" evidence="1">
    <location>
        <begin position="40"/>
        <end position="133"/>
    </location>
</feature>
<dbReference type="GO" id="GO:0004733">
    <property type="term" value="F:pyridoxamine phosphate oxidase activity"/>
    <property type="evidence" value="ECO:0007669"/>
    <property type="project" value="UniProtKB-EC"/>
</dbReference>
<gene>
    <name evidence="2" type="ORF">ABN611_40200</name>
</gene>
<sequence length="171" mass="18716">MKETEAEVAELQALMDAVYPRSTEHLRSIITGQQQLSAAALVRILTGMRVLTVATVTATGEPRISAVDGHLLHARWVFTTAGSAAKARHLRARPAASVAYVDGERIGVFTHGTVEFLTPRHPDFAETEEYLVGHYGSSPSSWGPDIVYCRLEPTWMVGYGDERKLLPTAAR</sequence>
<dbReference type="RefSeq" id="WP_350277574.1">
    <property type="nucleotide sequence ID" value="NZ_CP158165.1"/>
</dbReference>
<dbReference type="EMBL" id="CP158165">
    <property type="protein sequence ID" value="XBV24756.1"/>
    <property type="molecule type" value="Genomic_DNA"/>
</dbReference>
<protein>
    <submittedName>
        <fullName evidence="2">Pyridoxamine 5'-phosphate oxidase family protein</fullName>
        <ecNumber evidence="2">1.-.-.-</ecNumber>
        <ecNumber evidence="2">1.4.3.5</ecNumber>
    </submittedName>
</protein>
<dbReference type="InterPro" id="IPR012349">
    <property type="entry name" value="Split_barrel_FMN-bd"/>
</dbReference>
<dbReference type="SUPFAM" id="SSF50475">
    <property type="entry name" value="FMN-binding split barrel"/>
    <property type="match status" value="1"/>
</dbReference>
<name>A0AAU7TDE6_9ACTN</name>
<dbReference type="EC" id="1.4.3.5" evidence="2"/>
<dbReference type="InterPro" id="IPR011576">
    <property type="entry name" value="Pyridox_Oxase_N"/>
</dbReference>
<dbReference type="EC" id="1.-.-.-" evidence="2"/>
<evidence type="ECO:0000259" key="1">
    <source>
        <dbReference type="Pfam" id="PF01243"/>
    </source>
</evidence>
<dbReference type="Pfam" id="PF01243">
    <property type="entry name" value="PNPOx_N"/>
    <property type="match status" value="1"/>
</dbReference>